<evidence type="ECO:0000256" key="1">
    <source>
        <dbReference type="SAM" id="MobiDB-lite"/>
    </source>
</evidence>
<reference evidence="2 3" key="1">
    <citation type="submission" date="2019-08" db="EMBL/GenBank/DDBJ databases">
        <title>In-depth cultivation of the pig gut microbiome towards novel bacterial diversity and tailored functional studies.</title>
        <authorList>
            <person name="Wylensek D."/>
            <person name="Hitch T.C.A."/>
            <person name="Clavel T."/>
        </authorList>
    </citation>
    <scope>NUCLEOTIDE SEQUENCE [LARGE SCALE GENOMIC DNA]</scope>
    <source>
        <strain evidence="2 3">WCA-389-WT-23D1</strain>
    </source>
</reference>
<proteinExistence type="predicted"/>
<feature type="compositionally biased region" description="Polar residues" evidence="1">
    <location>
        <begin position="493"/>
        <end position="502"/>
    </location>
</feature>
<protein>
    <submittedName>
        <fullName evidence="2">Uncharacterized protein</fullName>
    </submittedName>
</protein>
<evidence type="ECO:0000313" key="2">
    <source>
        <dbReference type="EMBL" id="MSS38017.1"/>
    </source>
</evidence>
<dbReference type="RefSeq" id="WP_154473461.1">
    <property type="nucleotide sequence ID" value="NZ_VUMD01000017.1"/>
</dbReference>
<evidence type="ECO:0000313" key="3">
    <source>
        <dbReference type="Proteomes" id="UP000429958"/>
    </source>
</evidence>
<gene>
    <name evidence="2" type="ORF">FYJ39_16000</name>
</gene>
<comment type="caution">
    <text evidence="2">The sequence shown here is derived from an EMBL/GenBank/DDBJ whole genome shotgun (WGS) entry which is preliminary data.</text>
</comment>
<feature type="compositionally biased region" description="Basic and acidic residues" evidence="1">
    <location>
        <begin position="120"/>
        <end position="183"/>
    </location>
</feature>
<organism evidence="2 3">
    <name type="scientific">Clostridium porci</name>
    <dbReference type="NCBI Taxonomy" id="2605778"/>
    <lineage>
        <taxon>Bacteria</taxon>
        <taxon>Bacillati</taxon>
        <taxon>Bacillota</taxon>
        <taxon>Clostridia</taxon>
        <taxon>Eubacteriales</taxon>
        <taxon>Clostridiaceae</taxon>
        <taxon>Clostridium</taxon>
    </lineage>
</organism>
<keyword evidence="3" id="KW-1185">Reference proteome</keyword>
<accession>A0A7X2TDK0</accession>
<feature type="region of interest" description="Disordered" evidence="1">
    <location>
        <begin position="120"/>
        <end position="191"/>
    </location>
</feature>
<feature type="region of interest" description="Disordered" evidence="1">
    <location>
        <begin position="421"/>
        <end position="531"/>
    </location>
</feature>
<dbReference type="EMBL" id="VUMD01000017">
    <property type="protein sequence ID" value="MSS38017.1"/>
    <property type="molecule type" value="Genomic_DNA"/>
</dbReference>
<feature type="compositionally biased region" description="Basic and acidic residues" evidence="1">
    <location>
        <begin position="421"/>
        <end position="431"/>
    </location>
</feature>
<dbReference type="Proteomes" id="UP000429958">
    <property type="component" value="Unassembled WGS sequence"/>
</dbReference>
<name>A0A7X2TDK0_9CLOT</name>
<sequence>MAVQNQPNKGPRQYEVSEAQKLQFRTEAERMYAHLDTKEKVDKALQPLVAPTPVARLWQWARLRLGSFWNMVKVATMSVFLGRAATDKRLSEGNRNAEKESAIAAAKKEAQIQVLAAKKERFEKGTPEKENQEKETQEKEPTQESEKEAHPEKEVEPEASKHEEPEAENKKDAGEQEQPKNETPDIQLMKPNESILSLQVAQMTEAYQKGFAELVQKETGLSADQIQVFNATTEKGKPYIQVNMEVKPGVSVTTCLDDRGRFLGKASMMSQEEKRLHGDLRKLLLYYTVKEYAPAKDKELYNRTGYTKDGQVLRAVEHNKNTMRPGTTLTRQDFAQIFRQANEKGYVNNFDFGHVLNIRKENNALVASIDGKAVDLSEAKDYKIAADILHGLYVSKIGQDYAAIEEGKQALLQSVEAYRVAHETEHSHEEPSAENTQGDAEEYADTQQMGERHAEEAPEIPAPEQDFVDPEYTKNLNTLFPPYEMGDGDVYTGVSQLDSNGNLLHESPEDSKEPVYENEQEQEHDALETER</sequence>
<feature type="compositionally biased region" description="Basic and acidic residues" evidence="1">
    <location>
        <begin position="506"/>
        <end position="531"/>
    </location>
</feature>
<dbReference type="AlphaFoldDB" id="A0A7X2TDK0"/>